<evidence type="ECO:0000256" key="4">
    <source>
        <dbReference type="ARBA" id="ARBA00023204"/>
    </source>
</evidence>
<dbReference type="Pfam" id="PF13438">
    <property type="entry name" value="DUF4113"/>
    <property type="match status" value="1"/>
</dbReference>
<comment type="caution">
    <text evidence="8">The sequence shown here is derived from an EMBL/GenBank/DDBJ whole genome shotgun (WGS) entry which is preliminary data.</text>
</comment>
<dbReference type="GO" id="GO:0005829">
    <property type="term" value="C:cytosol"/>
    <property type="evidence" value="ECO:0007669"/>
    <property type="project" value="TreeGrafter"/>
</dbReference>
<comment type="function">
    <text evidence="6">Poorly processive, error-prone DNA polymerase involved in untargeted mutagenesis. Copies undamaged DNA at stalled replication forks, which arise in vivo from mismatched or misaligned primer ends. These misaligned primers can be extended by PolIV. Exhibits no 3'-5' exonuclease (proofreading) activity. May be involved in translesional synthesis, in conjunction with the beta clamp from PolIII.</text>
</comment>
<dbReference type="Pfam" id="PF00817">
    <property type="entry name" value="IMS"/>
    <property type="match status" value="1"/>
</dbReference>
<gene>
    <name evidence="8" type="ORF">NB037_02470</name>
</gene>
<dbReference type="RefSeq" id="WP_251943333.1">
    <property type="nucleotide sequence ID" value="NZ_JAMRYM010000003.1"/>
</dbReference>
<feature type="domain" description="UmuC" evidence="7">
    <location>
        <begin position="7"/>
        <end position="196"/>
    </location>
</feature>
<dbReference type="InterPro" id="IPR017961">
    <property type="entry name" value="DNA_pol_Y-fam_little_finger"/>
</dbReference>
<dbReference type="InterPro" id="IPR050116">
    <property type="entry name" value="DNA_polymerase-Y"/>
</dbReference>
<evidence type="ECO:0000256" key="5">
    <source>
        <dbReference type="ARBA" id="ARBA00023236"/>
    </source>
</evidence>
<evidence type="ECO:0000256" key="3">
    <source>
        <dbReference type="ARBA" id="ARBA00023199"/>
    </source>
</evidence>
<keyword evidence="4" id="KW-0234">DNA repair</keyword>
<dbReference type="CDD" id="cd01700">
    <property type="entry name" value="PolY_Pol_V_umuC"/>
    <property type="match status" value="1"/>
</dbReference>
<dbReference type="InterPro" id="IPR001126">
    <property type="entry name" value="UmuC"/>
</dbReference>
<dbReference type="GO" id="GO:0006281">
    <property type="term" value="P:DNA repair"/>
    <property type="evidence" value="ECO:0007669"/>
    <property type="project" value="UniProtKB-KW"/>
</dbReference>
<keyword evidence="5" id="KW-0742">SOS response</keyword>
<dbReference type="SUPFAM" id="SSF56672">
    <property type="entry name" value="DNA/RNA polymerases"/>
    <property type="match status" value="1"/>
</dbReference>
<reference evidence="8" key="1">
    <citation type="submission" date="2022-06" db="EMBL/GenBank/DDBJ databases">
        <title>Whole genome shotgun sequencing (WGS) of Rathayibacter sp. ZW T2_19, isolated from stored onions (Allium cepa).</title>
        <authorList>
            <person name="Stoll D.A."/>
            <person name="Huch M."/>
        </authorList>
    </citation>
    <scope>NUCLEOTIDE SEQUENCE</scope>
    <source>
        <strain evidence="8">ZW T2_19</strain>
    </source>
</reference>
<dbReference type="AlphaFoldDB" id="A0A9X2DVH8"/>
<dbReference type="PANTHER" id="PTHR11076">
    <property type="entry name" value="DNA REPAIR POLYMERASE UMUC / TRANSFERASE FAMILY MEMBER"/>
    <property type="match status" value="1"/>
</dbReference>
<dbReference type="Gene3D" id="3.30.70.270">
    <property type="match status" value="1"/>
</dbReference>
<dbReference type="GO" id="GO:0003887">
    <property type="term" value="F:DNA-directed DNA polymerase activity"/>
    <property type="evidence" value="ECO:0007669"/>
    <property type="project" value="TreeGrafter"/>
</dbReference>
<comment type="similarity">
    <text evidence="1">Belongs to the DNA polymerase type-Y family.</text>
</comment>
<dbReference type="Gene3D" id="3.40.1170.60">
    <property type="match status" value="1"/>
</dbReference>
<dbReference type="EMBL" id="JAMRYM010000003">
    <property type="protein sequence ID" value="MCM6761274.1"/>
    <property type="molecule type" value="Genomic_DNA"/>
</dbReference>
<keyword evidence="9" id="KW-1185">Reference proteome</keyword>
<accession>A0A9X2DVH8</accession>
<dbReference type="Gene3D" id="1.10.150.20">
    <property type="entry name" value="5' to 3' exonuclease, C-terminal subdomain"/>
    <property type="match status" value="1"/>
</dbReference>
<dbReference type="PROSITE" id="PS50173">
    <property type="entry name" value="UMUC"/>
    <property type="match status" value="1"/>
</dbReference>
<keyword evidence="2" id="KW-0227">DNA damage</keyword>
<evidence type="ECO:0000259" key="7">
    <source>
        <dbReference type="PROSITE" id="PS50173"/>
    </source>
</evidence>
<organism evidence="8 9">
    <name type="scientific">Rathayibacter rubneri</name>
    <dbReference type="NCBI Taxonomy" id="2950106"/>
    <lineage>
        <taxon>Bacteria</taxon>
        <taxon>Bacillati</taxon>
        <taxon>Actinomycetota</taxon>
        <taxon>Actinomycetes</taxon>
        <taxon>Micrococcales</taxon>
        <taxon>Microbacteriaceae</taxon>
        <taxon>Rathayibacter</taxon>
    </lineage>
</organism>
<protein>
    <submittedName>
        <fullName evidence="8">Y-family DNA polymerase</fullName>
    </submittedName>
</protein>
<dbReference type="InterPro" id="IPR025188">
    <property type="entry name" value="DUF4113"/>
</dbReference>
<sequence>MRSERRIGLVDVNSFYVSCERLFDPKLQRRPVVVLSNNDGCVVARSDEAKQLGIENGTPWFKIEPLIRSGRLPEVIARSSNYELYGELSARVMELLGRYSAWQEVYSIDESFLGIDGNVAERAKIGRAMRAAVARNVGLPVCVGFGPSKTLAKFVNKGGAKKHPALGGVCDTDWYTPEQLDTLMASQHVTELWGVAGRTGKRLAELNIHSIRDLRDADPALIRKKFSVVLQRSVYELRGIDCIPLEAARTVRDQLIFSRSFATPVTTIADMEQVLSVYAQRAAHRLRAQESVTKTMSVFASTSPFADTPYESAGGLAGFPVPTDDPVAIVKAAIGTLRPRLRERARYVRAGVILTNLSPKNSHAFLDVFDTAFDTKGLGATIDAVTKRHGRSAVGLGLAGIRKGPVLTMKRGALSPRSTTHWGELATAFAH</sequence>
<dbReference type="GO" id="GO:0042276">
    <property type="term" value="P:error-prone translesion synthesis"/>
    <property type="evidence" value="ECO:0007669"/>
    <property type="project" value="TreeGrafter"/>
</dbReference>
<name>A0A9X2DVH8_9MICO</name>
<dbReference type="PANTHER" id="PTHR11076:SF34">
    <property type="entry name" value="PROTEIN UMUC"/>
    <property type="match status" value="1"/>
</dbReference>
<dbReference type="Pfam" id="PF11799">
    <property type="entry name" value="IMS_C"/>
    <property type="match status" value="1"/>
</dbReference>
<dbReference type="InterPro" id="IPR043128">
    <property type="entry name" value="Rev_trsase/Diguanyl_cyclase"/>
</dbReference>
<keyword evidence="3" id="KW-0741">SOS mutagenesis</keyword>
<evidence type="ECO:0000256" key="2">
    <source>
        <dbReference type="ARBA" id="ARBA00022763"/>
    </source>
</evidence>
<dbReference type="Proteomes" id="UP001155240">
    <property type="component" value="Unassembled WGS sequence"/>
</dbReference>
<dbReference type="GO" id="GO:0003684">
    <property type="term" value="F:damaged DNA binding"/>
    <property type="evidence" value="ECO:0007669"/>
    <property type="project" value="InterPro"/>
</dbReference>
<evidence type="ECO:0000256" key="6">
    <source>
        <dbReference type="ARBA" id="ARBA00025589"/>
    </source>
</evidence>
<dbReference type="InterPro" id="IPR043502">
    <property type="entry name" value="DNA/RNA_pol_sf"/>
</dbReference>
<dbReference type="GO" id="GO:0009432">
    <property type="term" value="P:SOS response"/>
    <property type="evidence" value="ECO:0007669"/>
    <property type="project" value="UniProtKB-KW"/>
</dbReference>
<evidence type="ECO:0000256" key="1">
    <source>
        <dbReference type="ARBA" id="ARBA00010945"/>
    </source>
</evidence>
<proteinExistence type="inferred from homology"/>
<evidence type="ECO:0000313" key="9">
    <source>
        <dbReference type="Proteomes" id="UP001155240"/>
    </source>
</evidence>
<evidence type="ECO:0000313" key="8">
    <source>
        <dbReference type="EMBL" id="MCM6761274.1"/>
    </source>
</evidence>